<organism evidence="2 3">
    <name type="scientific">Corchorus capsularis</name>
    <name type="common">Jute</name>
    <dbReference type="NCBI Taxonomy" id="210143"/>
    <lineage>
        <taxon>Eukaryota</taxon>
        <taxon>Viridiplantae</taxon>
        <taxon>Streptophyta</taxon>
        <taxon>Embryophyta</taxon>
        <taxon>Tracheophyta</taxon>
        <taxon>Spermatophyta</taxon>
        <taxon>Magnoliopsida</taxon>
        <taxon>eudicotyledons</taxon>
        <taxon>Gunneridae</taxon>
        <taxon>Pentapetalae</taxon>
        <taxon>rosids</taxon>
        <taxon>malvids</taxon>
        <taxon>Malvales</taxon>
        <taxon>Malvaceae</taxon>
        <taxon>Grewioideae</taxon>
        <taxon>Apeibeae</taxon>
        <taxon>Corchorus</taxon>
    </lineage>
</organism>
<name>A0A1R3H1R4_COCAP</name>
<dbReference type="AlphaFoldDB" id="A0A1R3H1R4"/>
<keyword evidence="3" id="KW-1185">Reference proteome</keyword>
<feature type="region of interest" description="Disordered" evidence="1">
    <location>
        <begin position="1"/>
        <end position="38"/>
    </location>
</feature>
<gene>
    <name evidence="2" type="ORF">CCACVL1_21902</name>
</gene>
<accession>A0A1R3H1R4</accession>
<dbReference type="EMBL" id="AWWV01012824">
    <property type="protein sequence ID" value="OMO64231.1"/>
    <property type="molecule type" value="Genomic_DNA"/>
</dbReference>
<evidence type="ECO:0000256" key="1">
    <source>
        <dbReference type="SAM" id="MobiDB-lite"/>
    </source>
</evidence>
<dbReference type="Gramene" id="OMO64231">
    <property type="protein sequence ID" value="OMO64231"/>
    <property type="gene ID" value="CCACVL1_21902"/>
</dbReference>
<sequence>MDEVRGGGSRVETRDGNVGGLSASTSTELPINVSVAAA</sequence>
<protein>
    <submittedName>
        <fullName evidence="2">Uncharacterized protein</fullName>
    </submittedName>
</protein>
<reference evidence="2 3" key="1">
    <citation type="submission" date="2013-09" db="EMBL/GenBank/DDBJ databases">
        <title>Corchorus capsularis genome sequencing.</title>
        <authorList>
            <person name="Alam M."/>
            <person name="Haque M.S."/>
            <person name="Islam M.S."/>
            <person name="Emdad E.M."/>
            <person name="Islam M.M."/>
            <person name="Ahmed B."/>
            <person name="Halim A."/>
            <person name="Hossen Q.M.M."/>
            <person name="Hossain M.Z."/>
            <person name="Ahmed R."/>
            <person name="Khan M.M."/>
            <person name="Islam R."/>
            <person name="Rashid M.M."/>
            <person name="Khan S.A."/>
            <person name="Rahman M.S."/>
            <person name="Alam M."/>
        </authorList>
    </citation>
    <scope>NUCLEOTIDE SEQUENCE [LARGE SCALE GENOMIC DNA]</scope>
    <source>
        <strain evidence="3">cv. CVL-1</strain>
        <tissue evidence="2">Whole seedling</tissue>
    </source>
</reference>
<evidence type="ECO:0000313" key="2">
    <source>
        <dbReference type="EMBL" id="OMO64231.1"/>
    </source>
</evidence>
<evidence type="ECO:0000313" key="3">
    <source>
        <dbReference type="Proteomes" id="UP000188268"/>
    </source>
</evidence>
<comment type="caution">
    <text evidence="2">The sequence shown here is derived from an EMBL/GenBank/DDBJ whole genome shotgun (WGS) entry which is preliminary data.</text>
</comment>
<proteinExistence type="predicted"/>
<dbReference type="Proteomes" id="UP000188268">
    <property type="component" value="Unassembled WGS sequence"/>
</dbReference>